<keyword evidence="12" id="KW-1185">Reference proteome</keyword>
<dbReference type="PANTHER" id="PTHR12714:SF9">
    <property type="entry name" value="PROTEIN-S-ISOPRENYLCYSTEINE O-METHYLTRANSFERASE"/>
    <property type="match status" value="1"/>
</dbReference>
<comment type="catalytic activity">
    <reaction evidence="10">
        <text>[protein]-C-terminal S-[(2E,6E)-farnesyl]-L-cysteine + S-adenosyl-L-methionine = [protein]-C-terminal S-[(2E,6E)-farnesyl]-L-cysteine methyl ester + S-adenosyl-L-homocysteine</text>
        <dbReference type="Rhea" id="RHEA:21672"/>
        <dbReference type="Rhea" id="RHEA-COMP:12125"/>
        <dbReference type="Rhea" id="RHEA-COMP:12126"/>
        <dbReference type="ChEBI" id="CHEBI:57856"/>
        <dbReference type="ChEBI" id="CHEBI:59789"/>
        <dbReference type="ChEBI" id="CHEBI:90510"/>
        <dbReference type="ChEBI" id="CHEBI:90511"/>
        <dbReference type="EC" id="2.1.1.100"/>
    </reaction>
</comment>
<dbReference type="GO" id="GO:0032259">
    <property type="term" value="P:methylation"/>
    <property type="evidence" value="ECO:0007669"/>
    <property type="project" value="UniProtKB-KW"/>
</dbReference>
<keyword evidence="9" id="KW-0472">Membrane</keyword>
<dbReference type="PANTHER" id="PTHR12714">
    <property type="entry name" value="PROTEIN-S ISOPRENYLCYSTEINE O-METHYLTRANSFERASE"/>
    <property type="match status" value="1"/>
</dbReference>
<keyword evidence="4 10" id="KW-0489">Methyltransferase</keyword>
<comment type="subcellular location">
    <subcellularLocation>
        <location evidence="10">Endoplasmic reticulum membrane</location>
        <topology evidence="10">Multi-pass membrane protein</topology>
    </subcellularLocation>
    <subcellularLocation>
        <location evidence="1">Membrane</location>
        <topology evidence="1">Multi-pass membrane protein</topology>
    </subcellularLocation>
</comment>
<sequence length="202" mass="23270">MGFFHCSEYVMTALYNRDVLSFDSFLINHSRSYHVAALSCCIEYYLEMRYCPIIKSLNIISYAGLAMVGLGEAFRKLAMWTAGSNFKHIVATNKLESHELVTTGIYSLCRHPAYAGWFWWAVGTQVLLCNPFCSIAYGWAAYRFFADRLEYEEYHLLLFFGTQYHRYQQRVPTGVPFVQGYVAREQLLSYLTAREQSAATSS</sequence>
<dbReference type="STRING" id="81824.A9UX32"/>
<reference evidence="11 12" key="1">
    <citation type="journal article" date="2008" name="Nature">
        <title>The genome of the choanoflagellate Monosiga brevicollis and the origin of metazoans.</title>
        <authorList>
            <consortium name="JGI Sequencing"/>
            <person name="King N."/>
            <person name="Westbrook M.J."/>
            <person name="Young S.L."/>
            <person name="Kuo A."/>
            <person name="Abedin M."/>
            <person name="Chapman J."/>
            <person name="Fairclough S."/>
            <person name="Hellsten U."/>
            <person name="Isogai Y."/>
            <person name="Letunic I."/>
            <person name="Marr M."/>
            <person name="Pincus D."/>
            <person name="Putnam N."/>
            <person name="Rokas A."/>
            <person name="Wright K.J."/>
            <person name="Zuzow R."/>
            <person name="Dirks W."/>
            <person name="Good M."/>
            <person name="Goodstein D."/>
            <person name="Lemons D."/>
            <person name="Li W."/>
            <person name="Lyons J.B."/>
            <person name="Morris A."/>
            <person name="Nichols S."/>
            <person name="Richter D.J."/>
            <person name="Salamov A."/>
            <person name="Bork P."/>
            <person name="Lim W.A."/>
            <person name="Manning G."/>
            <person name="Miller W.T."/>
            <person name="McGinnis W."/>
            <person name="Shapiro H."/>
            <person name="Tjian R."/>
            <person name="Grigoriev I.V."/>
            <person name="Rokhsar D."/>
        </authorList>
    </citation>
    <scope>NUCLEOTIDE SEQUENCE [LARGE SCALE GENOMIC DNA]</scope>
    <source>
        <strain evidence="12">MX1 / ATCC 50154</strain>
    </source>
</reference>
<evidence type="ECO:0000256" key="1">
    <source>
        <dbReference type="ARBA" id="ARBA00004141"/>
    </source>
</evidence>
<dbReference type="EMBL" id="CH991548">
    <property type="protein sequence ID" value="EDQ90144.1"/>
    <property type="molecule type" value="Genomic_DNA"/>
</dbReference>
<dbReference type="Proteomes" id="UP000001357">
    <property type="component" value="Unassembled WGS sequence"/>
</dbReference>
<dbReference type="InParanoid" id="A9UX32"/>
<name>A9UX32_MONBE</name>
<dbReference type="GO" id="GO:0005789">
    <property type="term" value="C:endoplasmic reticulum membrane"/>
    <property type="evidence" value="ECO:0007669"/>
    <property type="project" value="UniProtKB-SubCell"/>
</dbReference>
<dbReference type="AlphaFoldDB" id="A9UX32"/>
<dbReference type="Gene3D" id="1.20.120.1630">
    <property type="match status" value="1"/>
</dbReference>
<evidence type="ECO:0000256" key="3">
    <source>
        <dbReference type="ARBA" id="ARBA00012151"/>
    </source>
</evidence>
<dbReference type="RefSeq" id="XP_001744911.1">
    <property type="nucleotide sequence ID" value="XM_001744859.1"/>
</dbReference>
<dbReference type="PROSITE" id="PS51564">
    <property type="entry name" value="SAM_ICMT"/>
    <property type="match status" value="1"/>
</dbReference>
<evidence type="ECO:0000256" key="5">
    <source>
        <dbReference type="ARBA" id="ARBA00022679"/>
    </source>
</evidence>
<dbReference type="OMA" id="IKREEAY"/>
<evidence type="ECO:0000256" key="7">
    <source>
        <dbReference type="ARBA" id="ARBA00022692"/>
    </source>
</evidence>
<proteinExistence type="inferred from homology"/>
<evidence type="ECO:0000256" key="8">
    <source>
        <dbReference type="ARBA" id="ARBA00022989"/>
    </source>
</evidence>
<dbReference type="EC" id="2.1.1.100" evidence="3 10"/>
<keyword evidence="6 10" id="KW-0949">S-adenosyl-L-methionine</keyword>
<accession>A9UX32</accession>
<keyword evidence="10" id="KW-0256">Endoplasmic reticulum</keyword>
<evidence type="ECO:0000256" key="4">
    <source>
        <dbReference type="ARBA" id="ARBA00022603"/>
    </source>
</evidence>
<dbReference type="InterPro" id="IPR007269">
    <property type="entry name" value="ICMT_MeTrfase"/>
</dbReference>
<dbReference type="GO" id="GO:0004671">
    <property type="term" value="F:protein C-terminal S-isoprenylcysteine carboxyl O-methyltransferase activity"/>
    <property type="evidence" value="ECO:0000318"/>
    <property type="project" value="GO_Central"/>
</dbReference>
<gene>
    <name evidence="11" type="ORF">MONBRDRAFT_7483</name>
</gene>
<evidence type="ECO:0000256" key="9">
    <source>
        <dbReference type="ARBA" id="ARBA00023136"/>
    </source>
</evidence>
<evidence type="ECO:0000313" key="12">
    <source>
        <dbReference type="Proteomes" id="UP000001357"/>
    </source>
</evidence>
<dbReference type="FunCoup" id="A9UX32">
    <property type="interactions" value="371"/>
</dbReference>
<evidence type="ECO:0000256" key="6">
    <source>
        <dbReference type="ARBA" id="ARBA00022691"/>
    </source>
</evidence>
<organism evidence="11 12">
    <name type="scientific">Monosiga brevicollis</name>
    <name type="common">Choanoflagellate</name>
    <dbReference type="NCBI Taxonomy" id="81824"/>
    <lineage>
        <taxon>Eukaryota</taxon>
        <taxon>Choanoflagellata</taxon>
        <taxon>Craspedida</taxon>
        <taxon>Salpingoecidae</taxon>
        <taxon>Monosiga</taxon>
    </lineage>
</organism>
<keyword evidence="5" id="KW-0808">Transferase</keyword>
<dbReference type="GO" id="GO:0005783">
    <property type="term" value="C:endoplasmic reticulum"/>
    <property type="evidence" value="ECO:0000318"/>
    <property type="project" value="GO_Central"/>
</dbReference>
<dbReference type="InterPro" id="IPR025770">
    <property type="entry name" value="PPMT_MeTrfase"/>
</dbReference>
<evidence type="ECO:0000313" key="11">
    <source>
        <dbReference type="EMBL" id="EDQ90144.1"/>
    </source>
</evidence>
<keyword evidence="7" id="KW-0812">Transmembrane</keyword>
<dbReference type="eggNOG" id="KOG2628">
    <property type="taxonomic scope" value="Eukaryota"/>
</dbReference>
<dbReference type="Pfam" id="PF04140">
    <property type="entry name" value="ICMT"/>
    <property type="match status" value="1"/>
</dbReference>
<dbReference type="KEGG" id="mbr:MONBRDRAFT_7483"/>
<protein>
    <recommendedName>
        <fullName evidence="3 10">Protein-S-isoprenylcysteine O-methyltransferase</fullName>
        <ecNumber evidence="3 10">2.1.1.100</ecNumber>
    </recommendedName>
</protein>
<keyword evidence="8" id="KW-1133">Transmembrane helix</keyword>
<evidence type="ECO:0000256" key="10">
    <source>
        <dbReference type="RuleBase" id="RU362022"/>
    </source>
</evidence>
<evidence type="ECO:0000256" key="2">
    <source>
        <dbReference type="ARBA" id="ARBA00009140"/>
    </source>
</evidence>
<dbReference type="GeneID" id="5890121"/>
<comment type="similarity">
    <text evidence="2 10">Belongs to the class VI-like SAM-binding methyltransferase superfamily. Isoprenylcysteine carboxyl methyltransferase family.</text>
</comment>